<dbReference type="InterPro" id="IPR007574">
    <property type="entry name" value="NblA"/>
</dbReference>
<gene>
    <name evidence="1" type="ordered locus">AM1_C0220</name>
</gene>
<dbReference type="HOGENOM" id="CLU_185251_1_0_3"/>
<dbReference type="SUPFAM" id="SSF109859">
    <property type="entry name" value="NblA-like"/>
    <property type="match status" value="1"/>
</dbReference>
<dbReference type="EMBL" id="CP000840">
    <property type="protein sequence ID" value="ABW32154.1"/>
    <property type="molecule type" value="Genomic_DNA"/>
</dbReference>
<dbReference type="Gene3D" id="1.10.287.670">
    <property type="entry name" value="Phycobilisome degradation protein NblA"/>
    <property type="match status" value="1"/>
</dbReference>
<keyword evidence="2" id="KW-1185">Reference proteome</keyword>
<dbReference type="RefSeq" id="WP_012167470.1">
    <property type="nucleotide sequence ID" value="NC_009928.1"/>
</dbReference>
<name>A8ZMV5_ACAM1</name>
<keyword evidence="1" id="KW-0614">Plasmid</keyword>
<dbReference type="Pfam" id="PF04485">
    <property type="entry name" value="NblA"/>
    <property type="match status" value="1"/>
</dbReference>
<proteinExistence type="predicted"/>
<organism evidence="1 2">
    <name type="scientific">Acaryochloris marina (strain MBIC 11017)</name>
    <dbReference type="NCBI Taxonomy" id="329726"/>
    <lineage>
        <taxon>Bacteria</taxon>
        <taxon>Bacillati</taxon>
        <taxon>Cyanobacteriota</taxon>
        <taxon>Cyanophyceae</taxon>
        <taxon>Acaryochloridales</taxon>
        <taxon>Acaryochloridaceae</taxon>
        <taxon>Acaryochloris</taxon>
    </lineage>
</organism>
<dbReference type="KEGG" id="amr:AM1_C0220"/>
<reference evidence="1 2" key="1">
    <citation type="journal article" date="2008" name="Proc. Natl. Acad. Sci. U.S.A.">
        <title>Niche adaptation and genome expansion in the chlorophyll d-producing cyanobacterium Acaryochloris marina.</title>
        <authorList>
            <person name="Swingley W.D."/>
            <person name="Chen M."/>
            <person name="Cheung P.C."/>
            <person name="Conrad A.L."/>
            <person name="Dejesa L.C."/>
            <person name="Hao J."/>
            <person name="Honchak B.M."/>
            <person name="Karbach L.E."/>
            <person name="Kurdoglu A."/>
            <person name="Lahiri S."/>
            <person name="Mastrian S.D."/>
            <person name="Miyashita H."/>
            <person name="Page L."/>
            <person name="Ramakrishna P."/>
            <person name="Satoh S."/>
            <person name="Sattley W.M."/>
            <person name="Shimada Y."/>
            <person name="Taylor H.L."/>
            <person name="Tomo T."/>
            <person name="Tsuchiya T."/>
            <person name="Wang Z.T."/>
            <person name="Raymond J."/>
            <person name="Mimuro M."/>
            <person name="Blankenship R.E."/>
            <person name="Touchman J.W."/>
        </authorList>
    </citation>
    <scope>NUCLEOTIDE SEQUENCE [LARGE SCALE GENOMIC DNA]</scope>
    <source>
        <strain evidence="2">MBIC 11017</strain>
        <plasmid evidence="2">Plasmid pREB3</plasmid>
    </source>
</reference>
<dbReference type="AlphaFoldDB" id="A8ZMV5"/>
<protein>
    <submittedName>
        <fullName evidence="1">Phycobilisome degradation family protein domain</fullName>
    </submittedName>
</protein>
<dbReference type="SMR" id="A8ZMV5"/>
<accession>A8ZMV5</accession>
<evidence type="ECO:0000313" key="1">
    <source>
        <dbReference type="EMBL" id="ABW32154.1"/>
    </source>
</evidence>
<dbReference type="Proteomes" id="UP000000268">
    <property type="component" value="Plasmid pREB3"/>
</dbReference>
<dbReference type="InterPro" id="IPR036904">
    <property type="entry name" value="NblA_sf"/>
</dbReference>
<geneLocation type="plasmid" evidence="1 2">
    <name>pREB3</name>
</geneLocation>
<dbReference type="OrthoDB" id="427327at2"/>
<sequence>MDNFVELSLEQKFSLQSFEYQVQKMSKEQAQDFLIQLYKQMIIKETMYKQLIKQEWDISKPFAPLDD</sequence>
<evidence type="ECO:0000313" key="2">
    <source>
        <dbReference type="Proteomes" id="UP000000268"/>
    </source>
</evidence>